<dbReference type="PANTHER" id="PTHR43133">
    <property type="entry name" value="RNA POLYMERASE ECF-TYPE SIGMA FACTO"/>
    <property type="match status" value="1"/>
</dbReference>
<sequence>MRSLPVTPATSNTGHIAGQRNRVIDLPADSWRLVQAAQHEDRDAFADLYNMYSPYIYRYLLSRAKERMLVEDLTSETFIRALRSIRTVSYTGSDIGAWLTTIARHLLLDYLKSSRHRREVVSVTTYEEAMTDDTPEEAALRAEDHARLRNCVAQLTDDQRQCLELRYCAG</sequence>
<evidence type="ECO:0000256" key="2">
    <source>
        <dbReference type="ARBA" id="ARBA00023015"/>
    </source>
</evidence>
<comment type="caution">
    <text evidence="6">The sequence shown here is derived from an EMBL/GenBank/DDBJ whole genome shotgun (WGS) entry which is preliminary data.</text>
</comment>
<evidence type="ECO:0000313" key="7">
    <source>
        <dbReference type="Proteomes" id="UP001327093"/>
    </source>
</evidence>
<dbReference type="Gene3D" id="1.10.10.10">
    <property type="entry name" value="Winged helix-like DNA-binding domain superfamily/Winged helix DNA-binding domain"/>
    <property type="match status" value="1"/>
</dbReference>
<dbReference type="InterPro" id="IPR014284">
    <property type="entry name" value="RNA_pol_sigma-70_dom"/>
</dbReference>
<dbReference type="SUPFAM" id="SSF88946">
    <property type="entry name" value="Sigma2 domain of RNA polymerase sigma factors"/>
    <property type="match status" value="1"/>
</dbReference>
<dbReference type="RefSeq" id="WP_324267510.1">
    <property type="nucleotide sequence ID" value="NZ_JAWLNX010000016.1"/>
</dbReference>
<keyword evidence="3" id="KW-0731">Sigma factor</keyword>
<organism evidence="6 7">
    <name type="scientific">Saccharopolyspora mangrovi</name>
    <dbReference type="NCBI Taxonomy" id="3082379"/>
    <lineage>
        <taxon>Bacteria</taxon>
        <taxon>Bacillati</taxon>
        <taxon>Actinomycetota</taxon>
        <taxon>Actinomycetes</taxon>
        <taxon>Pseudonocardiales</taxon>
        <taxon>Pseudonocardiaceae</taxon>
        <taxon>Saccharopolyspora</taxon>
    </lineage>
</organism>
<dbReference type="InterPro" id="IPR039425">
    <property type="entry name" value="RNA_pol_sigma-70-like"/>
</dbReference>
<dbReference type="Gene3D" id="1.10.1740.10">
    <property type="match status" value="1"/>
</dbReference>
<keyword evidence="2" id="KW-0805">Transcription regulation</keyword>
<dbReference type="NCBIfam" id="TIGR02937">
    <property type="entry name" value="sigma70-ECF"/>
    <property type="match status" value="1"/>
</dbReference>
<feature type="domain" description="RNA polymerase sigma-70 region 2" evidence="5">
    <location>
        <begin position="48"/>
        <end position="115"/>
    </location>
</feature>
<comment type="similarity">
    <text evidence="1">Belongs to the sigma-70 factor family. ECF subfamily.</text>
</comment>
<proteinExistence type="inferred from homology"/>
<dbReference type="Proteomes" id="UP001327093">
    <property type="component" value="Unassembled WGS sequence"/>
</dbReference>
<evidence type="ECO:0000256" key="1">
    <source>
        <dbReference type="ARBA" id="ARBA00010641"/>
    </source>
</evidence>
<dbReference type="Pfam" id="PF04542">
    <property type="entry name" value="Sigma70_r2"/>
    <property type="match status" value="1"/>
</dbReference>
<dbReference type="PANTHER" id="PTHR43133:SF57">
    <property type="entry name" value="RNA POLYMERASE SIGMA-70 FACTOR"/>
    <property type="match status" value="1"/>
</dbReference>
<dbReference type="InterPro" id="IPR013325">
    <property type="entry name" value="RNA_pol_sigma_r2"/>
</dbReference>
<reference evidence="6 7" key="1">
    <citation type="submission" date="2023-10" db="EMBL/GenBank/DDBJ databases">
        <title>Saccharopolyspora sp. nov., isolated from mangrove soil.</title>
        <authorList>
            <person name="Lu Y."/>
            <person name="Liu W."/>
        </authorList>
    </citation>
    <scope>NUCLEOTIDE SEQUENCE [LARGE SCALE GENOMIC DNA]</scope>
    <source>
        <strain evidence="6 7">S2-29</strain>
    </source>
</reference>
<dbReference type="EMBL" id="JAWLNX010000016">
    <property type="protein sequence ID" value="MEB3370024.1"/>
    <property type="molecule type" value="Genomic_DNA"/>
</dbReference>
<gene>
    <name evidence="6" type="ORF">R4I43_21680</name>
</gene>
<dbReference type="SUPFAM" id="SSF88659">
    <property type="entry name" value="Sigma3 and sigma4 domains of RNA polymerase sigma factors"/>
    <property type="match status" value="1"/>
</dbReference>
<evidence type="ECO:0000313" key="6">
    <source>
        <dbReference type="EMBL" id="MEB3370024.1"/>
    </source>
</evidence>
<evidence type="ECO:0000256" key="3">
    <source>
        <dbReference type="ARBA" id="ARBA00023082"/>
    </source>
</evidence>
<dbReference type="InterPro" id="IPR013324">
    <property type="entry name" value="RNA_pol_sigma_r3/r4-like"/>
</dbReference>
<evidence type="ECO:0000259" key="5">
    <source>
        <dbReference type="Pfam" id="PF04542"/>
    </source>
</evidence>
<name>A0ABU6AER3_9PSEU</name>
<evidence type="ECO:0000256" key="4">
    <source>
        <dbReference type="ARBA" id="ARBA00023163"/>
    </source>
</evidence>
<dbReference type="InterPro" id="IPR036388">
    <property type="entry name" value="WH-like_DNA-bd_sf"/>
</dbReference>
<keyword evidence="7" id="KW-1185">Reference proteome</keyword>
<dbReference type="InterPro" id="IPR007627">
    <property type="entry name" value="RNA_pol_sigma70_r2"/>
</dbReference>
<keyword evidence="4" id="KW-0804">Transcription</keyword>
<accession>A0ABU6AER3</accession>
<protein>
    <submittedName>
        <fullName evidence="6">Sigma-70 family RNA polymerase sigma factor</fullName>
    </submittedName>
</protein>